<dbReference type="InterPro" id="IPR032465">
    <property type="entry name" value="ACMSD"/>
</dbReference>
<accession>A0ABU1AHR0</accession>
<dbReference type="Gene3D" id="3.20.20.140">
    <property type="entry name" value="Metal-dependent hydrolases"/>
    <property type="match status" value="1"/>
</dbReference>
<dbReference type="PANTHER" id="PTHR21240">
    <property type="entry name" value="2-AMINO-3-CARBOXYLMUCONATE-6-SEMIALDEHYDE DECARBOXYLASE"/>
    <property type="match status" value="1"/>
</dbReference>
<dbReference type="PANTHER" id="PTHR21240:SF28">
    <property type="entry name" value="ISO-OROTATE DECARBOXYLASE (EUROFUNG)"/>
    <property type="match status" value="1"/>
</dbReference>
<protein>
    <submittedName>
        <fullName evidence="3">Amidohydrolase family protein</fullName>
    </submittedName>
</protein>
<evidence type="ECO:0000313" key="4">
    <source>
        <dbReference type="Proteomes" id="UP001243717"/>
    </source>
</evidence>
<reference evidence="3 4" key="1">
    <citation type="submission" date="2023-04" db="EMBL/GenBank/DDBJ databases">
        <title>A novel bacteria isolated from coastal sediment.</title>
        <authorList>
            <person name="Liu X.-J."/>
            <person name="Du Z.-J."/>
        </authorList>
    </citation>
    <scope>NUCLEOTIDE SEQUENCE [LARGE SCALE GENOMIC DNA]</scope>
    <source>
        <strain evidence="3 4">SDUM461004</strain>
    </source>
</reference>
<dbReference type="Pfam" id="PF04909">
    <property type="entry name" value="Amidohydro_2"/>
    <property type="match status" value="1"/>
</dbReference>
<name>A0ABU1AHR0_9BACT</name>
<feature type="domain" description="Amidohydrolase-related" evidence="2">
    <location>
        <begin position="3"/>
        <end position="292"/>
    </location>
</feature>
<dbReference type="RefSeq" id="WP_308984708.1">
    <property type="nucleotide sequence ID" value="NZ_JARXIC010000009.1"/>
</dbReference>
<dbReference type="Proteomes" id="UP001243717">
    <property type="component" value="Unassembled WGS sequence"/>
</dbReference>
<evidence type="ECO:0000256" key="1">
    <source>
        <dbReference type="ARBA" id="ARBA00023239"/>
    </source>
</evidence>
<proteinExistence type="predicted"/>
<evidence type="ECO:0000259" key="2">
    <source>
        <dbReference type="Pfam" id="PF04909"/>
    </source>
</evidence>
<keyword evidence="4" id="KW-1185">Reference proteome</keyword>
<sequence>MIIDCHTHAYPIEIVTNPRKWALTHNELHWANLVAPTDRPSIQGWSNLDSMLTTMDSAGVDKAVLLAWYWEHESTCRWHNAAIAEWIQAAPERLIAFAAITPNSNVIDQLETAKALGFRGVGELHLGVQKFDAANPHWQAMANWCVDNDWPINCHATETAGHDHPGSIPTPLQEFVRMAEATPALKLILAHWGGGLAFFEQNPRLRKRLRNVYYDTAASPLLYEMRVFRQMIELVGIDKLLFGSDYPLRLYPQSQKTPEMIRYIEHIRESAGLNAVELAKLLGDNCKRMLKLD</sequence>
<gene>
    <name evidence="3" type="ORF">QEH59_07310</name>
</gene>
<comment type="caution">
    <text evidence="3">The sequence shown here is derived from an EMBL/GenBank/DDBJ whole genome shotgun (WGS) entry which is preliminary data.</text>
</comment>
<organism evidence="3 4">
    <name type="scientific">Thalassobacterium sedimentorum</name>
    <dbReference type="NCBI Taxonomy" id="3041258"/>
    <lineage>
        <taxon>Bacteria</taxon>
        <taxon>Pseudomonadati</taxon>
        <taxon>Verrucomicrobiota</taxon>
        <taxon>Opitutia</taxon>
        <taxon>Puniceicoccales</taxon>
        <taxon>Coraliomargaritaceae</taxon>
        <taxon>Thalassobacterium</taxon>
    </lineage>
</organism>
<evidence type="ECO:0000313" key="3">
    <source>
        <dbReference type="EMBL" id="MDQ8194227.1"/>
    </source>
</evidence>
<keyword evidence="1" id="KW-0456">Lyase</keyword>
<dbReference type="InterPro" id="IPR006680">
    <property type="entry name" value="Amidohydro-rel"/>
</dbReference>
<dbReference type="InterPro" id="IPR032466">
    <property type="entry name" value="Metal_Hydrolase"/>
</dbReference>
<dbReference type="EMBL" id="JARXIC010000009">
    <property type="protein sequence ID" value="MDQ8194227.1"/>
    <property type="molecule type" value="Genomic_DNA"/>
</dbReference>
<dbReference type="SUPFAM" id="SSF51556">
    <property type="entry name" value="Metallo-dependent hydrolases"/>
    <property type="match status" value="1"/>
</dbReference>